<sequence>MSSLADASMRGCLLFSIFLLRSIICWSSALSKIRPQMQERPAYLPPMSDEKADAKIYLVTVSLQSQCSSSRVAFLISFEKYVGVELENPSAFGFPPNPEQMKRSCTYSLWSLCT</sequence>
<keyword evidence="3" id="KW-1185">Reference proteome</keyword>
<dbReference type="RefSeq" id="XP_025568634.1">
    <property type="nucleotide sequence ID" value="XM_025705591.1"/>
</dbReference>
<protein>
    <submittedName>
        <fullName evidence="2">Uncharacterized protein</fullName>
    </submittedName>
</protein>
<name>A0A319BU72_ASPVC</name>
<feature type="chain" id="PRO_5016418451" evidence="1">
    <location>
        <begin position="30"/>
        <end position="114"/>
    </location>
</feature>
<dbReference type="Proteomes" id="UP000248405">
    <property type="component" value="Unassembled WGS sequence"/>
</dbReference>
<evidence type="ECO:0000256" key="1">
    <source>
        <dbReference type="SAM" id="SignalP"/>
    </source>
</evidence>
<dbReference type="OrthoDB" id="10374265at2759"/>
<evidence type="ECO:0000313" key="2">
    <source>
        <dbReference type="EMBL" id="PYH74840.1"/>
    </source>
</evidence>
<keyword evidence="1" id="KW-0732">Signal</keyword>
<dbReference type="AlphaFoldDB" id="A0A319BU72"/>
<evidence type="ECO:0000313" key="3">
    <source>
        <dbReference type="Proteomes" id="UP000248405"/>
    </source>
</evidence>
<dbReference type="GeneID" id="37210183"/>
<gene>
    <name evidence="2" type="ORF">BO88DRAFT_400507</name>
</gene>
<dbReference type="EMBL" id="KZ821614">
    <property type="protein sequence ID" value="PYH74840.1"/>
    <property type="molecule type" value="Genomic_DNA"/>
</dbReference>
<accession>A0A319BU72</accession>
<organism evidence="2 3">
    <name type="scientific">Aspergillus vadensis (strain CBS 113365 / IMI 142717 / IBT 24658)</name>
    <dbReference type="NCBI Taxonomy" id="1448311"/>
    <lineage>
        <taxon>Eukaryota</taxon>
        <taxon>Fungi</taxon>
        <taxon>Dikarya</taxon>
        <taxon>Ascomycota</taxon>
        <taxon>Pezizomycotina</taxon>
        <taxon>Eurotiomycetes</taxon>
        <taxon>Eurotiomycetidae</taxon>
        <taxon>Eurotiales</taxon>
        <taxon>Aspergillaceae</taxon>
        <taxon>Aspergillus</taxon>
        <taxon>Aspergillus subgen. Circumdati</taxon>
    </lineage>
</organism>
<reference evidence="2" key="1">
    <citation type="submission" date="2016-12" db="EMBL/GenBank/DDBJ databases">
        <title>The genomes of Aspergillus section Nigri reveals drivers in fungal speciation.</title>
        <authorList>
            <consortium name="DOE Joint Genome Institute"/>
            <person name="Vesth T.C."/>
            <person name="Nybo J."/>
            <person name="Theobald S."/>
            <person name="Brandl J."/>
            <person name="Frisvad J.C."/>
            <person name="Nielsen K.F."/>
            <person name="Lyhne E.K."/>
            <person name="Kogle M.E."/>
            <person name="Kuo A."/>
            <person name="Riley R."/>
            <person name="Clum A."/>
            <person name="Nolan M."/>
            <person name="Lipzen A."/>
            <person name="Salamov A."/>
            <person name="Henrissat B."/>
            <person name="Wiebenga A."/>
            <person name="De Vries R.P."/>
            <person name="Grigoriev I.V."/>
            <person name="Mortensen U.H."/>
            <person name="Andersen M.R."/>
            <person name="Baker S.E."/>
        </authorList>
    </citation>
    <scope>NUCLEOTIDE SEQUENCE [LARGE SCALE GENOMIC DNA]</scope>
    <source>
        <strain evidence="2">CBS 113365</strain>
    </source>
</reference>
<feature type="signal peptide" evidence="1">
    <location>
        <begin position="1"/>
        <end position="29"/>
    </location>
</feature>
<proteinExistence type="predicted"/>